<feature type="domain" description="Rhodopsin" evidence="4">
    <location>
        <begin position="2"/>
        <end position="233"/>
    </location>
</feature>
<dbReference type="RefSeq" id="XP_064655601.1">
    <property type="nucleotide sequence ID" value="XM_064806275.1"/>
</dbReference>
<feature type="region of interest" description="Disordered" evidence="1">
    <location>
        <begin position="245"/>
        <end position="267"/>
    </location>
</feature>
<dbReference type="PANTHER" id="PTHR39614">
    <property type="entry name" value="INTEGRAL MEMBRANE PROTEIN"/>
    <property type="match status" value="1"/>
</dbReference>
<accession>A0AAV9P3C2</accession>
<evidence type="ECO:0000313" key="6">
    <source>
        <dbReference type="Proteomes" id="UP001337655"/>
    </source>
</evidence>
<organism evidence="5 6">
    <name type="scientific">Saxophila tyrrhenica</name>
    <dbReference type="NCBI Taxonomy" id="1690608"/>
    <lineage>
        <taxon>Eukaryota</taxon>
        <taxon>Fungi</taxon>
        <taxon>Dikarya</taxon>
        <taxon>Ascomycota</taxon>
        <taxon>Pezizomycotina</taxon>
        <taxon>Dothideomycetes</taxon>
        <taxon>Dothideomycetidae</taxon>
        <taxon>Mycosphaerellales</taxon>
        <taxon>Extremaceae</taxon>
        <taxon>Saxophila</taxon>
    </lineage>
</organism>
<keyword evidence="6" id="KW-1185">Reference proteome</keyword>
<proteinExistence type="predicted"/>
<evidence type="ECO:0000313" key="5">
    <source>
        <dbReference type="EMBL" id="KAK5165517.1"/>
    </source>
</evidence>
<feature type="transmembrane region" description="Helical" evidence="2">
    <location>
        <begin position="134"/>
        <end position="156"/>
    </location>
</feature>
<evidence type="ECO:0000256" key="3">
    <source>
        <dbReference type="SAM" id="SignalP"/>
    </source>
</evidence>
<feature type="transmembrane region" description="Helical" evidence="2">
    <location>
        <begin position="94"/>
        <end position="114"/>
    </location>
</feature>
<dbReference type="InterPro" id="IPR049326">
    <property type="entry name" value="Rhodopsin_dom_fungi"/>
</dbReference>
<dbReference type="AlphaFoldDB" id="A0AAV9P3C2"/>
<keyword evidence="2" id="KW-0812">Transmembrane</keyword>
<keyword evidence="3" id="KW-0732">Signal</keyword>
<feature type="chain" id="PRO_5043552752" description="Rhodopsin domain-containing protein" evidence="3">
    <location>
        <begin position="33"/>
        <end position="423"/>
    </location>
</feature>
<evidence type="ECO:0000256" key="2">
    <source>
        <dbReference type="SAM" id="Phobius"/>
    </source>
</evidence>
<feature type="transmembrane region" description="Helical" evidence="2">
    <location>
        <begin position="65"/>
        <end position="82"/>
    </location>
</feature>
<keyword evidence="2" id="KW-1133">Transmembrane helix</keyword>
<dbReference type="EMBL" id="JAVRRT010000016">
    <property type="protein sequence ID" value="KAK5165517.1"/>
    <property type="molecule type" value="Genomic_DNA"/>
</dbReference>
<gene>
    <name evidence="5" type="ORF">LTR77_009046</name>
</gene>
<sequence>MFIRTRIHGPLSWDNFFCSLSTCLALAHSCLTIVATRHGLGHRLDTLKPSTVNLQRLLAWSNNQIYIGTLAFSMLSVCFLIARVSKQTEQARFAYIIAGLTTLWAVICMPVLALECDLPRPWITSPRSRCTNIYHVWIAVTITKTLLEVANVLAAVKLLWGVRMPWKAKVAVVAAFTIRLLVIPPGLTRLRYIRQTLHSQDWSYSRIRVVIITQVVLHVSVILATVPCIKPWLVAFESGGLQPHPDVRKESHAPRRTPLPSPLLPLPATARSRTTTLTRSTSLEFPARPKLLHRSASHDPDVMTPGPAGHRKRVEAWPVKTYQTQATYSVTAEYVPDPEQVGGRKKSASSVRSDGITRTKLFSVQHDEIQDYFLTSEAEQVTPSTLEEGTVETVPSLPLEVVGGLLRDDARGSRGTVQTLRGL</sequence>
<reference evidence="5 6" key="1">
    <citation type="submission" date="2023-08" db="EMBL/GenBank/DDBJ databases">
        <title>Black Yeasts Isolated from many extreme environments.</title>
        <authorList>
            <person name="Coleine C."/>
            <person name="Stajich J.E."/>
            <person name="Selbmann L."/>
        </authorList>
    </citation>
    <scope>NUCLEOTIDE SEQUENCE [LARGE SCALE GENOMIC DNA]</scope>
    <source>
        <strain evidence="5 6">CCFEE 5935</strain>
    </source>
</reference>
<feature type="signal peptide" evidence="3">
    <location>
        <begin position="1"/>
        <end position="32"/>
    </location>
</feature>
<protein>
    <recommendedName>
        <fullName evidence="4">Rhodopsin domain-containing protein</fullName>
    </recommendedName>
</protein>
<evidence type="ECO:0000256" key="1">
    <source>
        <dbReference type="SAM" id="MobiDB-lite"/>
    </source>
</evidence>
<dbReference type="GeneID" id="89930378"/>
<evidence type="ECO:0000259" key="4">
    <source>
        <dbReference type="Pfam" id="PF20684"/>
    </source>
</evidence>
<dbReference type="Proteomes" id="UP001337655">
    <property type="component" value="Unassembled WGS sequence"/>
</dbReference>
<dbReference type="PANTHER" id="PTHR39614:SF2">
    <property type="entry name" value="INTEGRAL MEMBRANE PROTEIN"/>
    <property type="match status" value="1"/>
</dbReference>
<dbReference type="Pfam" id="PF20684">
    <property type="entry name" value="Fung_rhodopsin"/>
    <property type="match status" value="1"/>
</dbReference>
<name>A0AAV9P3C2_9PEZI</name>
<keyword evidence="2" id="KW-0472">Membrane</keyword>
<comment type="caution">
    <text evidence="5">The sequence shown here is derived from an EMBL/GenBank/DDBJ whole genome shotgun (WGS) entry which is preliminary data.</text>
</comment>
<feature type="transmembrane region" description="Helical" evidence="2">
    <location>
        <begin position="168"/>
        <end position="187"/>
    </location>
</feature>